<evidence type="ECO:0000313" key="2">
    <source>
        <dbReference type="Proteomes" id="UP000568380"/>
    </source>
</evidence>
<dbReference type="RefSeq" id="WP_221340739.1">
    <property type="nucleotide sequence ID" value="NZ_JACHIN010000006.1"/>
</dbReference>
<reference evidence="1 2" key="1">
    <citation type="submission" date="2020-08" db="EMBL/GenBank/DDBJ databases">
        <title>Genomic Encyclopedia of Type Strains, Phase IV (KMG-IV): sequencing the most valuable type-strain genomes for metagenomic binning, comparative biology and taxonomic classification.</title>
        <authorList>
            <person name="Goeker M."/>
        </authorList>
    </citation>
    <scope>NUCLEOTIDE SEQUENCE [LARGE SCALE GENOMIC DNA]</scope>
    <source>
        <strain evidence="1 2">DSM 45385</strain>
    </source>
</reference>
<sequence length="499" mass="54373">MTVVYDLIRRITAAPELDDLARGFRAEIADPAWMLGRQWQLGEHQGEDASSPVQVDFRRRLTPIEADGGHDPVEVPAEAIVESEPYDWWTPGRRVALGRRVAAAFPALPGDPALMLGRLPVPYDGLTGYDGRTLWIRREQLGLDASLFGPVPPPLLQPADLWDPAAFEYDADFTAGNADLTVRRHSGGDLDWFSADAELPAGSGGQFTGGEERPCVVRPGRVRYPGAPLPRWWQIEDGAVDIGGYPPDRSHFATLLLIDLVVNQSDDWFTFPVDAMAGHVVTLSQVRVCDSFGQEWPLSPPADGWSLYATEGLGRDSLVVWTTAATPLAGPVLDEVVVGIDEDANAAWAVERRIGGRDVSTPADPAPTLPGHPDMTGPPVYDYALAARVPEGWHPYLVGSRDGRRRFVRHRAADLSGAEPAPMPDPRTDLLSDAGARPHVIEPGAIPVDGARLERRAMLARATTGDPVLWTQRRRTPLLTPPAIRLRFDALVPGVPERP</sequence>
<evidence type="ECO:0000313" key="1">
    <source>
        <dbReference type="EMBL" id="MBB5079310.1"/>
    </source>
</evidence>
<keyword evidence="2" id="KW-1185">Reference proteome</keyword>
<accession>A0A7W8A5N2</accession>
<protein>
    <submittedName>
        <fullName evidence="1">Uncharacterized protein</fullName>
    </submittedName>
</protein>
<dbReference type="EMBL" id="JACHIN010000006">
    <property type="protein sequence ID" value="MBB5079310.1"/>
    <property type="molecule type" value="Genomic_DNA"/>
</dbReference>
<name>A0A7W8A5N2_9ACTN</name>
<dbReference type="AlphaFoldDB" id="A0A7W8A5N2"/>
<organism evidence="1 2">
    <name type="scientific">Nonomuraea endophytica</name>
    <dbReference type="NCBI Taxonomy" id="714136"/>
    <lineage>
        <taxon>Bacteria</taxon>
        <taxon>Bacillati</taxon>
        <taxon>Actinomycetota</taxon>
        <taxon>Actinomycetes</taxon>
        <taxon>Streptosporangiales</taxon>
        <taxon>Streptosporangiaceae</taxon>
        <taxon>Nonomuraea</taxon>
    </lineage>
</organism>
<dbReference type="Proteomes" id="UP000568380">
    <property type="component" value="Unassembled WGS sequence"/>
</dbReference>
<comment type="caution">
    <text evidence="1">The sequence shown here is derived from an EMBL/GenBank/DDBJ whole genome shotgun (WGS) entry which is preliminary data.</text>
</comment>
<proteinExistence type="predicted"/>
<gene>
    <name evidence="1" type="ORF">HNR40_004796</name>
</gene>